<feature type="chain" id="PRO_5022667033" evidence="2">
    <location>
        <begin position="23"/>
        <end position="501"/>
    </location>
</feature>
<keyword evidence="2" id="KW-0732">Signal</keyword>
<evidence type="ECO:0000256" key="2">
    <source>
        <dbReference type="SAM" id="SignalP"/>
    </source>
</evidence>
<reference evidence="3 4" key="1">
    <citation type="submission" date="2019-06" db="EMBL/GenBank/DDBJ databases">
        <authorList>
            <person name="Li J."/>
        </authorList>
    </citation>
    <scope>NUCLEOTIDE SEQUENCE [LARGE SCALE GENOMIC DNA]</scope>
    <source>
        <strain evidence="3 4">LMG 28165</strain>
    </source>
</reference>
<proteinExistence type="predicted"/>
<gene>
    <name evidence="3" type="ORF">FHE74_01820</name>
</gene>
<accession>A0A5C4U6R6</accession>
<sequence length="501" mass="53945">MNRRVVSIATATVLAVSLAGCASDTSPFGLGGSGSHSSSGKPQLEMSGPEAIDDSRGDGIDVSQRLFKKSDVVVVAADNPAAAVTAGKEAIKRSAPVLTVKSDNAELIGKEIDRLGAKTVLAAGDIKTADLGDAKVEELEVDPESDQDAVRQIVDTPNKNSKHPVAVPDVMVTAETSPAAIATAKAAGAPVHLLDYPDPRITPETMKVAAEGNTLALGQQFGGTEYYAGASAMASNGELPGGGGLVFPGRRMIAYYGHPSGPALGVMGERPPKESVEHLQQLVDQYQEFEDQPVVPAFEIIVSVASASPGPDGNYTNEFPVEDYVPYIDAITEAGGYAVIDLQPGRANFLDQAKLYEELLKRPNVGLALDAEWKIGPGEIPLQRVGSAEAQEINEVAEWLAQLTRENNLPQKAFVLHQFQAQMLRDRDQIRTDYPELAPVLHADGHGTPDLKFETWNVLQEGLSDRWFMAWKNFIDEDTPTFTPEQTYREVDPRPWFVSYQ</sequence>
<evidence type="ECO:0000313" key="3">
    <source>
        <dbReference type="EMBL" id="TNL99802.1"/>
    </source>
</evidence>
<organism evidence="3 4">
    <name type="scientific">Corynebacterium tapiri</name>
    <dbReference type="NCBI Taxonomy" id="1448266"/>
    <lineage>
        <taxon>Bacteria</taxon>
        <taxon>Bacillati</taxon>
        <taxon>Actinomycetota</taxon>
        <taxon>Actinomycetes</taxon>
        <taxon>Mycobacteriales</taxon>
        <taxon>Corynebacteriaceae</taxon>
        <taxon>Corynebacterium</taxon>
    </lineage>
</organism>
<dbReference type="OrthoDB" id="9812120at2"/>
<dbReference type="Proteomes" id="UP000312032">
    <property type="component" value="Unassembled WGS sequence"/>
</dbReference>
<dbReference type="PROSITE" id="PS51257">
    <property type="entry name" value="PROKAR_LIPOPROTEIN"/>
    <property type="match status" value="1"/>
</dbReference>
<protein>
    <submittedName>
        <fullName evidence="3">Cell wall-binding repeat-containing protein</fullName>
    </submittedName>
</protein>
<name>A0A5C4U6R6_9CORY</name>
<evidence type="ECO:0000313" key="4">
    <source>
        <dbReference type="Proteomes" id="UP000312032"/>
    </source>
</evidence>
<dbReference type="AlphaFoldDB" id="A0A5C4U6R6"/>
<keyword evidence="4" id="KW-1185">Reference proteome</keyword>
<comment type="caution">
    <text evidence="3">The sequence shown here is derived from an EMBL/GenBank/DDBJ whole genome shotgun (WGS) entry which is preliminary data.</text>
</comment>
<dbReference type="EMBL" id="VDHJ01000002">
    <property type="protein sequence ID" value="TNL99802.1"/>
    <property type="molecule type" value="Genomic_DNA"/>
</dbReference>
<feature type="region of interest" description="Disordered" evidence="1">
    <location>
        <begin position="29"/>
        <end position="58"/>
    </location>
</feature>
<evidence type="ECO:0000256" key="1">
    <source>
        <dbReference type="SAM" id="MobiDB-lite"/>
    </source>
</evidence>
<feature type="signal peptide" evidence="2">
    <location>
        <begin position="1"/>
        <end position="22"/>
    </location>
</feature>